<sequence length="62" mass="7401">MIRWHALRFQLKAAGGAFYNITCHRKEKCQCEVWKKHATLLHVFLIMLQFEKGLLQRNTETL</sequence>
<proteinExistence type="predicted"/>
<protein>
    <submittedName>
        <fullName evidence="1">Uncharacterized protein</fullName>
    </submittedName>
</protein>
<evidence type="ECO:0000313" key="2">
    <source>
        <dbReference type="Proteomes" id="UP000266172"/>
    </source>
</evidence>
<gene>
    <name evidence="1" type="ORF">DWX93_05680</name>
</gene>
<accession>A0A395V8Q0</accession>
<reference evidence="1 2" key="1">
    <citation type="submission" date="2018-08" db="EMBL/GenBank/DDBJ databases">
        <title>A genome reference for cultivated species of the human gut microbiota.</title>
        <authorList>
            <person name="Zou Y."/>
            <person name="Xue W."/>
            <person name="Luo G."/>
        </authorList>
    </citation>
    <scope>NUCLEOTIDE SEQUENCE [LARGE SCALE GENOMIC DNA]</scope>
    <source>
        <strain evidence="1 2">AF22-12AC</strain>
    </source>
</reference>
<dbReference type="AlphaFoldDB" id="A0A395V8Q0"/>
<dbReference type="Proteomes" id="UP000266172">
    <property type="component" value="Unassembled WGS sequence"/>
</dbReference>
<comment type="caution">
    <text evidence="1">The sequence shown here is derived from an EMBL/GenBank/DDBJ whole genome shotgun (WGS) entry which is preliminary data.</text>
</comment>
<organism evidence="1 2">
    <name type="scientific">Roseburia hominis</name>
    <dbReference type="NCBI Taxonomy" id="301301"/>
    <lineage>
        <taxon>Bacteria</taxon>
        <taxon>Bacillati</taxon>
        <taxon>Bacillota</taxon>
        <taxon>Clostridia</taxon>
        <taxon>Lachnospirales</taxon>
        <taxon>Lachnospiraceae</taxon>
        <taxon>Roseburia</taxon>
    </lineage>
</organism>
<name>A0A395V8Q0_9FIRM</name>
<evidence type="ECO:0000313" key="1">
    <source>
        <dbReference type="EMBL" id="RGS41597.1"/>
    </source>
</evidence>
<dbReference type="EMBL" id="QRVL01000002">
    <property type="protein sequence ID" value="RGS41597.1"/>
    <property type="molecule type" value="Genomic_DNA"/>
</dbReference>